<dbReference type="RefSeq" id="WP_163159820.1">
    <property type="nucleotide sequence ID" value="NZ_VKHP01000168.1"/>
</dbReference>
<proteinExistence type="predicted"/>
<name>A0A6P1BPW0_9BRAD</name>
<gene>
    <name evidence="1" type="ORF">FNJ47_31650</name>
</gene>
<dbReference type="Proteomes" id="UP000468531">
    <property type="component" value="Unassembled WGS sequence"/>
</dbReference>
<dbReference type="AlphaFoldDB" id="A0A6P1BPW0"/>
<evidence type="ECO:0000313" key="1">
    <source>
        <dbReference type="EMBL" id="NEV00250.1"/>
    </source>
</evidence>
<evidence type="ECO:0000313" key="2">
    <source>
        <dbReference type="Proteomes" id="UP000468531"/>
    </source>
</evidence>
<organism evidence="1 2">
    <name type="scientific">Bradyrhizobium uaiense</name>
    <dbReference type="NCBI Taxonomy" id="2594946"/>
    <lineage>
        <taxon>Bacteria</taxon>
        <taxon>Pseudomonadati</taxon>
        <taxon>Pseudomonadota</taxon>
        <taxon>Alphaproteobacteria</taxon>
        <taxon>Hyphomicrobiales</taxon>
        <taxon>Nitrobacteraceae</taxon>
        <taxon>Bradyrhizobium</taxon>
    </lineage>
</organism>
<sequence>MAHVNRVLRSINDEDATRCVDIFLRPEGSIGFEEYRRDVEDGRGWFPIGGHSSRVFHEESAALAAAMRDVPWLRRIAGSAWQAGIARTPEQA</sequence>
<dbReference type="EMBL" id="VKHP01000168">
    <property type="protein sequence ID" value="NEV00250.1"/>
    <property type="molecule type" value="Genomic_DNA"/>
</dbReference>
<reference evidence="1 2" key="1">
    <citation type="journal article" date="2020" name="Arch. Microbiol.">
        <title>Bradyrhizobium uaiense sp. nov., a new highly efficient cowpea symbiont.</title>
        <authorList>
            <person name="Cabral Michel D."/>
            <person name="Azarias Guimaraes A."/>
            <person name="Martins da Costa E."/>
            <person name="Soares de Carvalho T."/>
            <person name="Balsanelli E."/>
            <person name="Willems A."/>
            <person name="Maltempi de Souza E."/>
            <person name="de Souza Moreira F.M."/>
        </authorList>
    </citation>
    <scope>NUCLEOTIDE SEQUENCE [LARGE SCALE GENOMIC DNA]</scope>
    <source>
        <strain evidence="1 2">UFLA 03-164</strain>
    </source>
</reference>
<protein>
    <submittedName>
        <fullName evidence="1">Uncharacterized protein</fullName>
    </submittedName>
</protein>
<keyword evidence="2" id="KW-1185">Reference proteome</keyword>
<accession>A0A6P1BPW0</accession>
<comment type="caution">
    <text evidence="1">The sequence shown here is derived from an EMBL/GenBank/DDBJ whole genome shotgun (WGS) entry which is preliminary data.</text>
</comment>